<feature type="compositionally biased region" description="Polar residues" evidence="1">
    <location>
        <begin position="303"/>
        <end position="326"/>
    </location>
</feature>
<sequence>MNPSAKPWYPPGEVACGLHKGIPGQATEIKMATATVRWQNDPYRMKALRRPPTPLCADIDLSRIQVRSLSPPPQLPVKREPYRSRIAHPPAVGYPPDEARWGKSRRHSHLWAANGWHSEPTQLWRSFGTISSLESQGDSQDMDGMMLEEKQLSIQPRVTKRAMQIPLPRSQHGGDFSRAVPDGSHTTSTPAVSEDVHTIVPTVVSSTCDGDTCAFSTSAGDEGTADEVRASPAFVGTENGSCSLSGCEGKCDSEEANPNVCAIEKASPVRDRSSHSNLTSHKRMRRKVSREGKWIVVGGKAGTESSTQVATGKRSLVTSATKAQKATRTHSGDGAPREKAKAKQRRQPQKDDSDGALWAENTIVEARAKKNREPRRARKDGTDEELLDTLVKSAVSFAVVAPSGEDDAAPFVVMGVPLASITKEHRQSLLPECLQEVVRYQNALRLLLRSLTMPETSSAKMLLLQRALQGLPESCHHQCPMLVCTILLETSDCCIDVEKSLQLCHKALHISEKHGLETFEMLARLAITRTFARVVDTVDACANLTRAASIAIKRNEKPALGWIVMQMGVTLEILGLFPESLAWYEVAERIARTTGQLRLLCDIQCCQSITYSSVGEMELAHKAYSVSRELLVHIPRHRHQRPLQNYAQLHSQLGDMEGALRLQEEELVIAKELGDIYAVARCIGAIAMTRRHLGYYDEAAEGYMEEFSIHNTRDPRQAVESLVGAASCWRLSGHLQKARDYCVRALRQARECQDPTTLSKALIEFAEVELSMERVNEAQDLLCEALGVIARVDEVEQKQYLVKAALCEMQWRGYSALERVHLRRGEVFEALQCADRCHVPNTVNVEYLLIRHQRRAGVALGTQETELVSVSTVERLLKHPGMHGWRILCYSFPWNDGLDFVAYVVALDSDNGKLKCVGRQLRLNGEFLAFACASNALWKHLDAPMHTDTGERIYGDTPLWPQMYTKTAFDFQQDPNNVDRLASLNNDPHYCLRLLYDSLIRPLEVDIAGATGLMFVGDGILTRLPFHAFHNGDRYIAEDYCTSTCCSMALLCTHIMEEDAMECSRAAEAQKRETTEGVSEGPTAASTLSSTQRYTVIDDATEKETVMRAFLASTSQNEAPEKYIYVRHVVVDSSVKTAGSGAVVDTGISAAEGQADASDTKCVDEEVAATQQLLCSMQRRSGVTSVRNALYRAVHESPSGVLEIRLRAVPEVREDYCGFLVCASGDVVACHSCEVTGTWDLRGYKLVFCSGSGTYSGFSIHETGVPVYRALQYAGARQMLMATGSRIPLCDLVPTAAVRAVLQGKSVAAAIREAYQHAIRDDVALADWAGFLLVGLPF</sequence>
<dbReference type="OMA" id="GDTPLWP"/>
<dbReference type="PANTHER" id="PTHR10098:SF108">
    <property type="entry name" value="TETRATRICOPEPTIDE REPEAT PROTEIN 28"/>
    <property type="match status" value="1"/>
</dbReference>
<feature type="domain" description="CHAT" evidence="2">
    <location>
        <begin position="991"/>
        <end position="1335"/>
    </location>
</feature>
<protein>
    <recommendedName>
        <fullName evidence="2">CHAT domain-containing protein</fullName>
    </recommendedName>
</protein>
<dbReference type="PANTHER" id="PTHR10098">
    <property type="entry name" value="RAPSYN-RELATED"/>
    <property type="match status" value="1"/>
</dbReference>
<reference evidence="3" key="1">
    <citation type="journal article" date="2012" name="Proc. Natl. Acad. Sci. U.S.A.">
        <title>Antigenic diversity is generated by distinct evolutionary mechanisms in African trypanosome species.</title>
        <authorList>
            <person name="Jackson A.P."/>
            <person name="Berry A."/>
            <person name="Aslett M."/>
            <person name="Allison H.C."/>
            <person name="Burton P."/>
            <person name="Vavrova-Anderson J."/>
            <person name="Brown R."/>
            <person name="Browne H."/>
            <person name="Corton N."/>
            <person name="Hauser H."/>
            <person name="Gamble J."/>
            <person name="Gilderthorp R."/>
            <person name="Marcello L."/>
            <person name="McQuillan J."/>
            <person name="Otto T.D."/>
            <person name="Quail M.A."/>
            <person name="Sanders M.J."/>
            <person name="van Tonder A."/>
            <person name="Ginger M.L."/>
            <person name="Field M.C."/>
            <person name="Barry J.D."/>
            <person name="Hertz-Fowler C."/>
            <person name="Berriman M."/>
        </authorList>
    </citation>
    <scope>NUCLEOTIDE SEQUENCE</scope>
    <source>
        <strain evidence="3">Y486</strain>
    </source>
</reference>
<accession>G0U3S5</accession>
<dbReference type="InterPro" id="IPR011990">
    <property type="entry name" value="TPR-like_helical_dom_sf"/>
</dbReference>
<evidence type="ECO:0000256" key="1">
    <source>
        <dbReference type="SAM" id="MobiDB-lite"/>
    </source>
</evidence>
<proteinExistence type="predicted"/>
<evidence type="ECO:0000313" key="3">
    <source>
        <dbReference type="EMBL" id="CCC50934.1"/>
    </source>
</evidence>
<dbReference type="VEuPathDB" id="TriTrypDB:TvY486_0907550"/>
<evidence type="ECO:0000259" key="2">
    <source>
        <dbReference type="Pfam" id="PF12770"/>
    </source>
</evidence>
<dbReference type="SUPFAM" id="SSF48452">
    <property type="entry name" value="TPR-like"/>
    <property type="match status" value="2"/>
</dbReference>
<dbReference type="InterPro" id="IPR024983">
    <property type="entry name" value="CHAT_dom"/>
</dbReference>
<dbReference type="Gene3D" id="1.25.40.10">
    <property type="entry name" value="Tetratricopeptide repeat domain"/>
    <property type="match status" value="2"/>
</dbReference>
<dbReference type="Pfam" id="PF12770">
    <property type="entry name" value="CHAT"/>
    <property type="match status" value="1"/>
</dbReference>
<organism evidence="3">
    <name type="scientific">Trypanosoma vivax (strain Y486)</name>
    <dbReference type="NCBI Taxonomy" id="1055687"/>
    <lineage>
        <taxon>Eukaryota</taxon>
        <taxon>Discoba</taxon>
        <taxon>Euglenozoa</taxon>
        <taxon>Kinetoplastea</taxon>
        <taxon>Metakinetoplastina</taxon>
        <taxon>Trypanosomatida</taxon>
        <taxon>Trypanosomatidae</taxon>
        <taxon>Trypanosoma</taxon>
        <taxon>Duttonella</taxon>
    </lineage>
</organism>
<feature type="region of interest" description="Disordered" evidence="1">
    <location>
        <begin position="267"/>
        <end position="361"/>
    </location>
</feature>
<name>G0U3S5_TRYVY</name>
<gene>
    <name evidence="3" type="ORF">TVY486_0907550</name>
</gene>
<dbReference type="EMBL" id="HE573025">
    <property type="protein sequence ID" value="CCC50934.1"/>
    <property type="molecule type" value="Genomic_DNA"/>
</dbReference>